<sequence length="150" mass="15724">MATHPLTSTAARTNVQKASLAVGAVFLLVGVLGFVPGITAGMDQMHFAGHHSEAMLLGLFQVSALHNIVHLLFGAAGLFLARSAAGSRSFLLYGGVIYLVLFIYGLVVPQDSPGNFVPLNAFDNVLHLLLGVGMVGLALILTRGRNSVRS</sequence>
<proteinExistence type="predicted"/>
<dbReference type="STRING" id="1045773.SAMN05216555_101209"/>
<dbReference type="AlphaFoldDB" id="A0A1G8IDG7"/>
<organism evidence="1 2">
    <name type="scientific">Arthrobacter cupressi</name>
    <dbReference type="NCBI Taxonomy" id="1045773"/>
    <lineage>
        <taxon>Bacteria</taxon>
        <taxon>Bacillati</taxon>
        <taxon>Actinomycetota</taxon>
        <taxon>Actinomycetes</taxon>
        <taxon>Micrococcales</taxon>
        <taxon>Micrococcaceae</taxon>
        <taxon>Arthrobacter</taxon>
    </lineage>
</organism>
<accession>A0A1G8IDG7</accession>
<name>A0A1G8IDG7_9MICC</name>
<evidence type="ECO:0000313" key="1">
    <source>
        <dbReference type="EMBL" id="SDI16944.1"/>
    </source>
</evidence>
<keyword evidence="2" id="KW-1185">Reference proteome</keyword>
<dbReference type="Pfam" id="PF14325">
    <property type="entry name" value="DUF4383"/>
    <property type="match status" value="1"/>
</dbReference>
<reference evidence="2" key="1">
    <citation type="submission" date="2016-10" db="EMBL/GenBank/DDBJ databases">
        <authorList>
            <person name="Varghese N."/>
            <person name="Submissions S."/>
        </authorList>
    </citation>
    <scope>NUCLEOTIDE SEQUENCE [LARGE SCALE GENOMIC DNA]</scope>
    <source>
        <strain evidence="2">CGMCC 1.10783</strain>
    </source>
</reference>
<protein>
    <recommendedName>
        <fullName evidence="3">DUF4383 domain-containing protein</fullName>
    </recommendedName>
</protein>
<evidence type="ECO:0000313" key="2">
    <source>
        <dbReference type="Proteomes" id="UP000182130"/>
    </source>
</evidence>
<dbReference type="EMBL" id="FNEI01000001">
    <property type="protein sequence ID" value="SDI16944.1"/>
    <property type="molecule type" value="Genomic_DNA"/>
</dbReference>
<dbReference type="RefSeq" id="WP_074586212.1">
    <property type="nucleotide sequence ID" value="NZ_FNEI01000001.1"/>
</dbReference>
<gene>
    <name evidence="1" type="ORF">SAMN05216555_101209</name>
</gene>
<dbReference type="OrthoDB" id="572373at2"/>
<evidence type="ECO:0008006" key="3">
    <source>
        <dbReference type="Google" id="ProtNLM"/>
    </source>
</evidence>
<dbReference type="Proteomes" id="UP000182130">
    <property type="component" value="Unassembled WGS sequence"/>
</dbReference>